<organism evidence="1 2">
    <name type="scientific">Nephila pilipes</name>
    <name type="common">Giant wood spider</name>
    <name type="synonym">Nephila maculata</name>
    <dbReference type="NCBI Taxonomy" id="299642"/>
    <lineage>
        <taxon>Eukaryota</taxon>
        <taxon>Metazoa</taxon>
        <taxon>Ecdysozoa</taxon>
        <taxon>Arthropoda</taxon>
        <taxon>Chelicerata</taxon>
        <taxon>Arachnida</taxon>
        <taxon>Araneae</taxon>
        <taxon>Araneomorphae</taxon>
        <taxon>Entelegynae</taxon>
        <taxon>Araneoidea</taxon>
        <taxon>Nephilidae</taxon>
        <taxon>Nephila</taxon>
    </lineage>
</organism>
<dbReference type="AlphaFoldDB" id="A0A8X6PMF3"/>
<name>A0A8X6PMF3_NEPPI</name>
<protein>
    <submittedName>
        <fullName evidence="1">Uncharacterized protein</fullName>
    </submittedName>
</protein>
<dbReference type="Proteomes" id="UP000887013">
    <property type="component" value="Unassembled WGS sequence"/>
</dbReference>
<evidence type="ECO:0000313" key="2">
    <source>
        <dbReference type="Proteomes" id="UP000887013"/>
    </source>
</evidence>
<keyword evidence="2" id="KW-1185">Reference proteome</keyword>
<reference evidence="1" key="1">
    <citation type="submission" date="2020-08" db="EMBL/GenBank/DDBJ databases">
        <title>Multicomponent nature underlies the extraordinary mechanical properties of spider dragline silk.</title>
        <authorList>
            <person name="Kono N."/>
            <person name="Nakamura H."/>
            <person name="Mori M."/>
            <person name="Yoshida Y."/>
            <person name="Ohtoshi R."/>
            <person name="Malay A.D."/>
            <person name="Moran D.A.P."/>
            <person name="Tomita M."/>
            <person name="Numata K."/>
            <person name="Arakawa K."/>
        </authorList>
    </citation>
    <scope>NUCLEOTIDE SEQUENCE</scope>
</reference>
<sequence>MDDCLSGSSDLNEFETLKTELSQLLQKGGMHLHKWCCSRTPTSKAQTFPLDKNSEEVTVNTLGMLRGNCTDTFSYKVTMSTNSSFMKREFLSDFAQSIYRQGQDIYATIVVVKD</sequence>
<evidence type="ECO:0000313" key="1">
    <source>
        <dbReference type="EMBL" id="GFT72353.1"/>
    </source>
</evidence>
<dbReference type="OrthoDB" id="8033604at2759"/>
<accession>A0A8X6PMF3</accession>
<comment type="caution">
    <text evidence="1">The sequence shown here is derived from an EMBL/GenBank/DDBJ whole genome shotgun (WGS) entry which is preliminary data.</text>
</comment>
<proteinExistence type="predicted"/>
<gene>
    <name evidence="1" type="primary">AVEN_17816_1</name>
    <name evidence="1" type="ORF">NPIL_318591</name>
</gene>
<dbReference type="EMBL" id="BMAW01116834">
    <property type="protein sequence ID" value="GFT72353.1"/>
    <property type="molecule type" value="Genomic_DNA"/>
</dbReference>